<comment type="similarity">
    <text evidence="2 8">Belongs to the FPP/GGPP synthase family.</text>
</comment>
<evidence type="ECO:0000256" key="1">
    <source>
        <dbReference type="ARBA" id="ARBA00001946"/>
    </source>
</evidence>
<dbReference type="PROSITE" id="PS00723">
    <property type="entry name" value="POLYPRENYL_SYNTHASE_1"/>
    <property type="match status" value="1"/>
</dbReference>
<keyword evidence="10" id="KW-1185">Reference proteome</keyword>
<proteinExistence type="inferred from homology"/>
<dbReference type="SUPFAM" id="SSF48576">
    <property type="entry name" value="Terpenoid synthases"/>
    <property type="match status" value="1"/>
</dbReference>
<dbReference type="AlphaFoldDB" id="A0A1D7TVS6"/>
<dbReference type="Gene3D" id="1.10.600.10">
    <property type="entry name" value="Farnesyl Diphosphate Synthase"/>
    <property type="match status" value="1"/>
</dbReference>
<gene>
    <name evidence="9" type="ORF">BHK69_00770</name>
</gene>
<evidence type="ECO:0000313" key="9">
    <source>
        <dbReference type="EMBL" id="AOO79221.1"/>
    </source>
</evidence>
<dbReference type="GO" id="GO:0046872">
    <property type="term" value="F:metal ion binding"/>
    <property type="evidence" value="ECO:0007669"/>
    <property type="project" value="UniProtKB-KW"/>
</dbReference>
<evidence type="ECO:0000256" key="3">
    <source>
        <dbReference type="ARBA" id="ARBA00022679"/>
    </source>
</evidence>
<dbReference type="OrthoDB" id="9805316at2"/>
<keyword evidence="3 8" id="KW-0808">Transferase</keyword>
<dbReference type="EMBL" id="CP017147">
    <property type="protein sequence ID" value="AOO79221.1"/>
    <property type="molecule type" value="Genomic_DNA"/>
</dbReference>
<accession>A0A1D7TVS6</accession>
<dbReference type="FunFam" id="1.10.600.10:FF:000001">
    <property type="entry name" value="Geranylgeranyl diphosphate synthase"/>
    <property type="match status" value="1"/>
</dbReference>
<dbReference type="NCBIfam" id="NF045485">
    <property type="entry name" value="FPPsyn"/>
    <property type="match status" value="1"/>
</dbReference>
<dbReference type="GO" id="GO:0016114">
    <property type="term" value="P:terpenoid biosynthetic process"/>
    <property type="evidence" value="ECO:0007669"/>
    <property type="project" value="UniProtKB-ARBA"/>
</dbReference>
<dbReference type="Pfam" id="PF00348">
    <property type="entry name" value="polyprenyl_synt"/>
    <property type="match status" value="1"/>
</dbReference>
<dbReference type="SFLD" id="SFLDG01017">
    <property type="entry name" value="Polyprenyl_Transferase_Like"/>
    <property type="match status" value="1"/>
</dbReference>
<sequence length="321" mass="33348">MRDPRMSSALPTAETGDLASSLARTAQAIESLLDALLSAAPRESEIARPEPLLSAMRHGALGGGKRLRPFLTVETARLLRGDAGQALRAGAAVELVHCYSLVHDDLPAMDDDDTRRGRPTVHKAYDEATAILAGDSLLTLAFDVMADEATHPSGEVRAALVLALARASGLGGMAGGQMLDLAAEGRFDGGQPRSLSEAEIRRLQAMKTGALLAASVEIGALIAGAAPEARTALIRYGRALGAAFQVADDILDIEATPEALGKATAKDQDKGKATLVSVLGLDAAKRERDRLSADAIAVLAGFGPEADTLRAAARFAAERTN</sequence>
<evidence type="ECO:0000256" key="5">
    <source>
        <dbReference type="ARBA" id="ARBA00022842"/>
    </source>
</evidence>
<protein>
    <recommendedName>
        <fullName evidence="7">Probable farnesyl diphosphate synthase</fullName>
    </recommendedName>
</protein>
<dbReference type="InterPro" id="IPR053378">
    <property type="entry name" value="Prenyl_diphosphate_synthase"/>
</dbReference>
<comment type="cofactor">
    <cofactor evidence="1">
        <name>Mg(2+)</name>
        <dbReference type="ChEBI" id="CHEBI:18420"/>
    </cofactor>
</comment>
<dbReference type="KEGG" id="bvv:BHK69_00770"/>
<dbReference type="InterPro" id="IPR008949">
    <property type="entry name" value="Isoprenoid_synthase_dom_sf"/>
</dbReference>
<keyword evidence="4" id="KW-0479">Metal-binding</keyword>
<evidence type="ECO:0000256" key="4">
    <source>
        <dbReference type="ARBA" id="ARBA00022723"/>
    </source>
</evidence>
<dbReference type="STRING" id="1526658.BHK69_00770"/>
<reference evidence="9 10" key="1">
    <citation type="journal article" date="2015" name="Antonie Van Leeuwenhoek">
        <title>Bosea vaviloviae sp. nov., a new species of slow-growing rhizobia isolated from nodules of the relict species Vavilovia formosa (Stev.) Fed.</title>
        <authorList>
            <person name="Safronova V.I."/>
            <person name="Kuznetsova I.G."/>
            <person name="Sazanova A.L."/>
            <person name="Kimeklis A.K."/>
            <person name="Belimov A.A."/>
            <person name="Andronov E.E."/>
            <person name="Pinaev A.G."/>
            <person name="Chizhevskaya E.P."/>
            <person name="Pukhaev A.R."/>
            <person name="Popov K.P."/>
            <person name="Willems A."/>
            <person name="Tikhonovich I.A."/>
        </authorList>
    </citation>
    <scope>NUCLEOTIDE SEQUENCE [LARGE SCALE GENOMIC DNA]</scope>
    <source>
        <strain evidence="9 10">Vaf18</strain>
    </source>
</reference>
<dbReference type="CDD" id="cd00685">
    <property type="entry name" value="Trans_IPPS_HT"/>
    <property type="match status" value="1"/>
</dbReference>
<dbReference type="InterPro" id="IPR000092">
    <property type="entry name" value="Polyprenyl_synt"/>
</dbReference>
<evidence type="ECO:0000313" key="10">
    <source>
        <dbReference type="Proteomes" id="UP000094969"/>
    </source>
</evidence>
<dbReference type="SFLD" id="SFLDS00005">
    <property type="entry name" value="Isoprenoid_Synthase_Type_I"/>
    <property type="match status" value="1"/>
</dbReference>
<organism evidence="9 10">
    <name type="scientific">Bosea vaviloviae</name>
    <dbReference type="NCBI Taxonomy" id="1526658"/>
    <lineage>
        <taxon>Bacteria</taxon>
        <taxon>Pseudomonadati</taxon>
        <taxon>Pseudomonadota</taxon>
        <taxon>Alphaproteobacteria</taxon>
        <taxon>Hyphomicrobiales</taxon>
        <taxon>Boseaceae</taxon>
        <taxon>Bosea</taxon>
    </lineage>
</organism>
<name>A0A1D7TVS6_9HYPH</name>
<evidence type="ECO:0000256" key="6">
    <source>
        <dbReference type="ARBA" id="ARBA00023229"/>
    </source>
</evidence>
<dbReference type="InterPro" id="IPR033749">
    <property type="entry name" value="Polyprenyl_synt_CS"/>
</dbReference>
<evidence type="ECO:0000256" key="8">
    <source>
        <dbReference type="RuleBase" id="RU004466"/>
    </source>
</evidence>
<dbReference type="Proteomes" id="UP000094969">
    <property type="component" value="Chromosome"/>
</dbReference>
<dbReference type="PROSITE" id="PS00444">
    <property type="entry name" value="POLYPRENYL_SYNTHASE_2"/>
    <property type="match status" value="1"/>
</dbReference>
<keyword evidence="5" id="KW-0460">Magnesium</keyword>
<evidence type="ECO:0000256" key="7">
    <source>
        <dbReference type="ARBA" id="ARBA00069024"/>
    </source>
</evidence>
<keyword evidence="6" id="KW-0414">Isoprene biosynthesis</keyword>
<dbReference type="GO" id="GO:0004659">
    <property type="term" value="F:prenyltransferase activity"/>
    <property type="evidence" value="ECO:0007669"/>
    <property type="project" value="InterPro"/>
</dbReference>
<dbReference type="PANTHER" id="PTHR43281">
    <property type="entry name" value="FARNESYL DIPHOSPHATE SYNTHASE"/>
    <property type="match status" value="1"/>
</dbReference>
<evidence type="ECO:0000256" key="2">
    <source>
        <dbReference type="ARBA" id="ARBA00006706"/>
    </source>
</evidence>
<dbReference type="GO" id="GO:0005737">
    <property type="term" value="C:cytoplasm"/>
    <property type="evidence" value="ECO:0007669"/>
    <property type="project" value="UniProtKB-ARBA"/>
</dbReference>
<dbReference type="PANTHER" id="PTHR43281:SF1">
    <property type="entry name" value="FARNESYL DIPHOSPHATE SYNTHASE"/>
    <property type="match status" value="1"/>
</dbReference>